<keyword evidence="2" id="KW-1185">Reference proteome</keyword>
<feature type="non-terminal residue" evidence="1">
    <location>
        <position position="114"/>
    </location>
</feature>
<evidence type="ECO:0000313" key="2">
    <source>
        <dbReference type="Proteomes" id="UP001145114"/>
    </source>
</evidence>
<evidence type="ECO:0000313" key="1">
    <source>
        <dbReference type="EMBL" id="KAJ1672552.1"/>
    </source>
</evidence>
<accession>A0ACC1HBB8</accession>
<dbReference type="EMBL" id="JAMZIH010008188">
    <property type="protein sequence ID" value="KAJ1672552.1"/>
    <property type="molecule type" value="Genomic_DNA"/>
</dbReference>
<dbReference type="Proteomes" id="UP001145114">
    <property type="component" value="Unassembled WGS sequence"/>
</dbReference>
<name>A0ACC1HBB8_9FUNG</name>
<proteinExistence type="predicted"/>
<sequence length="114" mass="12875">MTNAVSRLDELADGLLSFDLSKPRFNLSALGVHHSVEPDTKPSFIVRNAEPHETRLVAPGTKGVYEDMLSRLGVHNTTLRQARLHVQPGRLWQRLTDADAEFDANEFEVFYNKT</sequence>
<gene>
    <name evidence="1" type="ORF">EV182_006952</name>
</gene>
<comment type="caution">
    <text evidence="1">The sequence shown here is derived from an EMBL/GenBank/DDBJ whole genome shotgun (WGS) entry which is preliminary data.</text>
</comment>
<reference evidence="1" key="1">
    <citation type="submission" date="2022-06" db="EMBL/GenBank/DDBJ databases">
        <title>Phylogenomic reconstructions and comparative analyses of Kickxellomycotina fungi.</title>
        <authorList>
            <person name="Reynolds N.K."/>
            <person name="Stajich J.E."/>
            <person name="Barry K."/>
            <person name="Grigoriev I.V."/>
            <person name="Crous P."/>
            <person name="Smith M.E."/>
        </authorList>
    </citation>
    <scope>NUCLEOTIDE SEQUENCE</scope>
    <source>
        <strain evidence="1">RSA 2271</strain>
    </source>
</reference>
<protein>
    <submittedName>
        <fullName evidence="1">Uncharacterized protein</fullName>
    </submittedName>
</protein>
<organism evidence="1 2">
    <name type="scientific">Spiromyces aspiralis</name>
    <dbReference type="NCBI Taxonomy" id="68401"/>
    <lineage>
        <taxon>Eukaryota</taxon>
        <taxon>Fungi</taxon>
        <taxon>Fungi incertae sedis</taxon>
        <taxon>Zoopagomycota</taxon>
        <taxon>Kickxellomycotina</taxon>
        <taxon>Kickxellomycetes</taxon>
        <taxon>Kickxellales</taxon>
        <taxon>Kickxellaceae</taxon>
        <taxon>Spiromyces</taxon>
    </lineage>
</organism>